<feature type="domain" description="Glucosyltransferase 24 catalytic" evidence="15">
    <location>
        <begin position="1189"/>
        <end position="1457"/>
    </location>
</feature>
<dbReference type="InterPro" id="IPR040693">
    <property type="entry name" value="UGGT_TRXL_1"/>
</dbReference>
<evidence type="ECO:0000256" key="10">
    <source>
        <dbReference type="SAM" id="SignalP"/>
    </source>
</evidence>
<dbReference type="Pfam" id="PF18401">
    <property type="entry name" value="Thioredoxin_13"/>
    <property type="match status" value="1"/>
</dbReference>
<keyword evidence="17" id="KW-1185">Reference proteome</keyword>
<dbReference type="GO" id="GO:0003980">
    <property type="term" value="F:UDP-glucose:glycoprotein glucosyltransferase activity"/>
    <property type="evidence" value="ECO:0007669"/>
    <property type="project" value="InterPro"/>
</dbReference>
<keyword evidence="7" id="KW-0256">Endoplasmic reticulum</keyword>
<proteinExistence type="inferred from homology"/>
<dbReference type="Pfam" id="PF18404">
    <property type="entry name" value="Glyco_transf_24"/>
    <property type="match status" value="1"/>
</dbReference>
<dbReference type="Pfam" id="PF06427">
    <property type="entry name" value="UDP-g_GGTase"/>
    <property type="match status" value="1"/>
</dbReference>
<comment type="cofactor">
    <cofactor evidence="1">
        <name>Ca(2+)</name>
        <dbReference type="ChEBI" id="CHEBI:29108"/>
    </cofactor>
</comment>
<dbReference type="GO" id="GO:0005788">
    <property type="term" value="C:endoplasmic reticulum lumen"/>
    <property type="evidence" value="ECO:0007669"/>
    <property type="project" value="UniProtKB-SubCell"/>
</dbReference>
<evidence type="ECO:0000313" key="16">
    <source>
        <dbReference type="EMBL" id="KAJ3175024.1"/>
    </source>
</evidence>
<evidence type="ECO:0000259" key="15">
    <source>
        <dbReference type="Pfam" id="PF18404"/>
    </source>
</evidence>
<keyword evidence="8" id="KW-0325">Glycoprotein</keyword>
<evidence type="ECO:0000313" key="17">
    <source>
        <dbReference type="Proteomes" id="UP001212152"/>
    </source>
</evidence>
<evidence type="ECO:0000256" key="1">
    <source>
        <dbReference type="ARBA" id="ARBA00001913"/>
    </source>
</evidence>
<dbReference type="FunFam" id="3.90.550.10:FF:000065">
    <property type="entry name" value="UDP-glucose:glycoprotein glucosyltransferase, putative"/>
    <property type="match status" value="1"/>
</dbReference>
<comment type="subcellular location">
    <subcellularLocation>
        <location evidence="2">Endoplasmic reticulum lumen</location>
    </subcellularLocation>
</comment>
<protein>
    <recommendedName>
        <fullName evidence="18">UDP-glucose:glycoprotein glucosyltransferase</fullName>
    </recommendedName>
</protein>
<dbReference type="InterPro" id="IPR040692">
    <property type="entry name" value="UGGT_TRXL_3"/>
</dbReference>
<dbReference type="Gene3D" id="3.90.550.10">
    <property type="entry name" value="Spore Coat Polysaccharide Biosynthesis Protein SpsA, Chain A"/>
    <property type="match status" value="1"/>
</dbReference>
<feature type="domain" description="UGGT thioredoxin-like" evidence="11">
    <location>
        <begin position="37"/>
        <end position="242"/>
    </location>
</feature>
<gene>
    <name evidence="16" type="ORF">HDU87_006558</name>
</gene>
<dbReference type="InterPro" id="IPR040694">
    <property type="entry name" value="UGGT_TRXL_2"/>
</dbReference>
<comment type="similarity">
    <text evidence="4">Belongs to the glycosyltransferase 8 family.</text>
</comment>
<feature type="chain" id="PRO_5042148436" description="UDP-glucose:glycoprotein glucosyltransferase" evidence="10">
    <location>
        <begin position="24"/>
        <end position="1486"/>
    </location>
</feature>
<evidence type="ECO:0000256" key="4">
    <source>
        <dbReference type="ARBA" id="ARBA00006351"/>
    </source>
</evidence>
<evidence type="ECO:0000259" key="13">
    <source>
        <dbReference type="Pfam" id="PF18402"/>
    </source>
</evidence>
<evidence type="ECO:0000256" key="6">
    <source>
        <dbReference type="ARBA" id="ARBA00022729"/>
    </source>
</evidence>
<feature type="domain" description="UDP-glucose:glycoprotein glucosyltransferase thioredoxin-like" evidence="14">
    <location>
        <begin position="702"/>
        <end position="863"/>
    </location>
</feature>
<keyword evidence="5" id="KW-0808">Transferase</keyword>
<dbReference type="InterPro" id="IPR009448">
    <property type="entry name" value="UDP-g_GGtrans"/>
</dbReference>
<dbReference type="GO" id="GO:0051082">
    <property type="term" value="F:unfolded protein binding"/>
    <property type="evidence" value="ECO:0007669"/>
    <property type="project" value="TreeGrafter"/>
</dbReference>
<evidence type="ECO:0000256" key="7">
    <source>
        <dbReference type="ARBA" id="ARBA00022824"/>
    </source>
</evidence>
<dbReference type="Pfam" id="PF18400">
    <property type="entry name" value="Thioredoxin_12"/>
    <property type="match status" value="1"/>
</dbReference>
<comment type="pathway">
    <text evidence="3">Protein modification; protein glycosylation.</text>
</comment>
<dbReference type="Proteomes" id="UP001212152">
    <property type="component" value="Unassembled WGS sequence"/>
</dbReference>
<evidence type="ECO:0000256" key="9">
    <source>
        <dbReference type="SAM" id="MobiDB-lite"/>
    </source>
</evidence>
<evidence type="ECO:0008006" key="18">
    <source>
        <dbReference type="Google" id="ProtNLM"/>
    </source>
</evidence>
<comment type="caution">
    <text evidence="16">The sequence shown here is derived from an EMBL/GenBank/DDBJ whole genome shotgun (WGS) entry which is preliminary data.</text>
</comment>
<sequence length="1486" mass="164141">MHQMRGLGLFVAGLCAIAAGVQSQPLVATSLKTDWPAPPAILEAVEFISLGQPEAAFSYLSHLSSSGLLIRSPQLPARHLYAAILGSLNSTGITSNNSSAAFLPNEHLLPLLKLALSTRNFAPRVQAHYRLYAEEVEPRFMIDKPGAFDETCDAWVDWHGSQACDPAALTKLMQQGSKSESAAKQQIHSFDHVHQLSERNDAPLAILYADVSSPNFSPLHDTLLRLSAEDKITYVLRYKPPRVAGPSLTVSGYGVELALKSTEYKVVDDREVQKAETSGQKVHGRKQTDENDLLKETPSRIVPLNKNETTGIGMKTAQLVLKSANPMNSLVDITQNFPKFAHLLKDVVTEGDIAVAIEANQRKMPGMRNRLWINGLEQELANYDIFSLQRFLRTETTRVASLMALGLTSEQAIDMLTTPLADKSALGVGWGEAFDVRTELAVWWNDLAKDSRYLTWPSGVTSIARQPMGQLKTVRVNLMQVLFLLDLTDPAHLSVLAQAFQFIDRKIPLRFGLVPLVDEVDPYAPASLAGVAFYHIRKTRNLKDAKAFISELFQAAMEGLVDGAAVQAAYGRVTGSAFKSSLDAWSPQRDEFFALLADFSSRHGIDRSVGAIFANGKHLDITQDWPQNMLAVYGPMMEYLDRQIYEGTVTDETEIYDHFLTLPNAYPSRDPLVFGAPTLFDFLDCAACQVVDRLTWWHADAAPSSISMLVVADFETEDGAALLLDAAEYAKTAEGVRLTLLHNGNAPFNTMPHTAGSDDDQVSQVLEILTAHKSLQTEILALLKALSVKPEQRAIIVNGRVLPLAPRVSDTRPAPFSLLAKVEFQERISGVAKKVAEIFGEPDGSVAQRDRISSVILKCSSSLASAAGSSASDAFGRAPKPRLPNTAFAVLDTTAEAAIVTGKNTSAIVRIVAIVDPLTEAAQKLAAMLRVLSRVEGTSVTVFLNPGRVDGDGVPIKRFYRYALSAEPQFDSDGALELPGVEFHGLPLEPLYTLGMDVPNAWIVFPEKSIHDLDNIRLAKLQGSSGVTAEFLLQNILVEGHARETRTGSPPRGLQFLLGTPQNPARLDTITMANLGYLQLKANPGVWSLRLREGRSAEIYDLLSVAEALGKEPERLEGQPLAESVPVVVDSFEGVTVYPIVAKKRGMEMADVLSDETQDAGTRSGPGAIWHRMKSSLFGTTKVAEPETINVFSVASGHLYERFLSIMMLSVIKNTKSPVKFWFIENFLSPSFKVFLPHLADAYGFKYELVTYKWPHWLRQQTEKQRTIWGYKILFLDVLFPLDLSKVIFVDADQVVRTDLRELVDMDLEGAVYGYTPFCDDRHEMDGFRFWKHGYWKDHLAGKPYHISALYVVDLRRFRQLAAGDRLRQQYQMLSADPNSLANLDQDLPNNMNTPHQIPIFSLPQEWLWCETWCSDQSLKTAKTIDLCNNPLTKEPKLERAKRILPEWVGLDDEVAAVAARVASDARSQTSTTASASVAPHDRDEL</sequence>
<dbReference type="CDD" id="cd06432">
    <property type="entry name" value="GT8_HUGT1_C_like"/>
    <property type="match status" value="1"/>
</dbReference>
<dbReference type="PANTHER" id="PTHR11226:SF0">
    <property type="entry name" value="UDP-GLUCOSE:GLYCOPROTEIN GLUCOSYLTRANSFERASE"/>
    <property type="match status" value="1"/>
</dbReference>
<evidence type="ECO:0000259" key="12">
    <source>
        <dbReference type="Pfam" id="PF18401"/>
    </source>
</evidence>
<organism evidence="16 17">
    <name type="scientific">Geranomyces variabilis</name>
    <dbReference type="NCBI Taxonomy" id="109894"/>
    <lineage>
        <taxon>Eukaryota</taxon>
        <taxon>Fungi</taxon>
        <taxon>Fungi incertae sedis</taxon>
        <taxon>Chytridiomycota</taxon>
        <taxon>Chytridiomycota incertae sedis</taxon>
        <taxon>Chytridiomycetes</taxon>
        <taxon>Spizellomycetales</taxon>
        <taxon>Powellomycetaceae</taxon>
        <taxon>Geranomyces</taxon>
    </lineage>
</organism>
<dbReference type="GO" id="GO:0018279">
    <property type="term" value="P:protein N-linked glycosylation via asparagine"/>
    <property type="evidence" value="ECO:0007669"/>
    <property type="project" value="TreeGrafter"/>
</dbReference>
<evidence type="ECO:0000256" key="8">
    <source>
        <dbReference type="ARBA" id="ARBA00023180"/>
    </source>
</evidence>
<evidence type="ECO:0000259" key="14">
    <source>
        <dbReference type="Pfam" id="PF18403"/>
    </source>
</evidence>
<feature type="domain" description="UGGT thioredoxin-like" evidence="13">
    <location>
        <begin position="434"/>
        <end position="673"/>
    </location>
</feature>
<dbReference type="GO" id="GO:0036503">
    <property type="term" value="P:ERAD pathway"/>
    <property type="evidence" value="ECO:0007669"/>
    <property type="project" value="TreeGrafter"/>
</dbReference>
<feature type="signal peptide" evidence="10">
    <location>
        <begin position="1"/>
        <end position="23"/>
    </location>
</feature>
<keyword evidence="6 10" id="KW-0732">Signal</keyword>
<evidence type="ECO:0000256" key="3">
    <source>
        <dbReference type="ARBA" id="ARBA00004922"/>
    </source>
</evidence>
<reference evidence="16" key="1">
    <citation type="submission" date="2020-05" db="EMBL/GenBank/DDBJ databases">
        <title>Phylogenomic resolution of chytrid fungi.</title>
        <authorList>
            <person name="Stajich J.E."/>
            <person name="Amses K."/>
            <person name="Simmons R."/>
            <person name="Seto K."/>
            <person name="Myers J."/>
            <person name="Bonds A."/>
            <person name="Quandt C.A."/>
            <person name="Barry K."/>
            <person name="Liu P."/>
            <person name="Grigoriev I."/>
            <person name="Longcore J.E."/>
            <person name="James T.Y."/>
        </authorList>
    </citation>
    <scope>NUCLEOTIDE SEQUENCE</scope>
    <source>
        <strain evidence="16">JEL0379</strain>
    </source>
</reference>
<name>A0AAD5XQG7_9FUNG</name>
<feature type="region of interest" description="Disordered" evidence="9">
    <location>
        <begin position="1463"/>
        <end position="1486"/>
    </location>
</feature>
<dbReference type="EMBL" id="JADGJQ010000057">
    <property type="protein sequence ID" value="KAJ3175024.1"/>
    <property type="molecule type" value="Genomic_DNA"/>
</dbReference>
<dbReference type="InterPro" id="IPR029044">
    <property type="entry name" value="Nucleotide-diphossugar_trans"/>
</dbReference>
<dbReference type="Pfam" id="PF18403">
    <property type="entry name" value="Thioredoxin_15"/>
    <property type="match status" value="1"/>
</dbReference>
<dbReference type="SUPFAM" id="SSF53448">
    <property type="entry name" value="Nucleotide-diphospho-sugar transferases"/>
    <property type="match status" value="1"/>
</dbReference>
<dbReference type="InterPro" id="IPR040497">
    <property type="entry name" value="Glyco_transf_24"/>
</dbReference>
<evidence type="ECO:0000259" key="11">
    <source>
        <dbReference type="Pfam" id="PF18400"/>
    </source>
</evidence>
<dbReference type="PANTHER" id="PTHR11226">
    <property type="entry name" value="UDP-GLUCOSE GLYCOPROTEIN:GLUCOSYLTRANSFERASE"/>
    <property type="match status" value="1"/>
</dbReference>
<dbReference type="Pfam" id="PF18402">
    <property type="entry name" value="Thioredoxin_14"/>
    <property type="match status" value="1"/>
</dbReference>
<feature type="compositionally biased region" description="Low complexity" evidence="9">
    <location>
        <begin position="1463"/>
        <end position="1479"/>
    </location>
</feature>
<evidence type="ECO:0000256" key="5">
    <source>
        <dbReference type="ARBA" id="ARBA00022679"/>
    </source>
</evidence>
<dbReference type="InterPro" id="IPR040525">
    <property type="entry name" value="UGGT_TRXL_4"/>
</dbReference>
<accession>A0AAD5XQG7</accession>
<evidence type="ECO:0000256" key="2">
    <source>
        <dbReference type="ARBA" id="ARBA00004319"/>
    </source>
</evidence>
<feature type="domain" description="UGGT thioredoxin-like" evidence="12">
    <location>
        <begin position="300"/>
        <end position="423"/>
    </location>
</feature>